<feature type="domain" description="AMP-dependent synthetase/ligase" evidence="3">
    <location>
        <begin position="7"/>
        <end position="357"/>
    </location>
</feature>
<evidence type="ECO:0000259" key="4">
    <source>
        <dbReference type="Pfam" id="PF13193"/>
    </source>
</evidence>
<evidence type="ECO:0000259" key="3">
    <source>
        <dbReference type="Pfam" id="PF00501"/>
    </source>
</evidence>
<organism evidence="5 6">
    <name type="scientific">Bhargavaea cecembensis</name>
    <dbReference type="NCBI Taxonomy" id="394098"/>
    <lineage>
        <taxon>Bacteria</taxon>
        <taxon>Bacillati</taxon>
        <taxon>Bacillota</taxon>
        <taxon>Bacilli</taxon>
        <taxon>Bacillales</taxon>
        <taxon>Caryophanaceae</taxon>
        <taxon>Bhargavaea</taxon>
    </lineage>
</organism>
<name>A0A163FJ05_9BACL</name>
<evidence type="ECO:0008006" key="7">
    <source>
        <dbReference type="Google" id="ProtNLM"/>
    </source>
</evidence>
<dbReference type="InterPro" id="IPR042099">
    <property type="entry name" value="ANL_N_sf"/>
</dbReference>
<accession>A0A163FJ05</accession>
<gene>
    <name evidence="5" type="ORF">AV656_07850</name>
</gene>
<protein>
    <recommendedName>
        <fullName evidence="7">Long-chain fatty acid--CoA ligase</fullName>
    </recommendedName>
</protein>
<dbReference type="InterPro" id="IPR025110">
    <property type="entry name" value="AMP-bd_C"/>
</dbReference>
<reference evidence="5 6" key="1">
    <citation type="submission" date="2016-01" db="EMBL/GenBank/DDBJ databases">
        <title>Whole genome sequencing of Bhargavaea cecembensis T14.</title>
        <authorList>
            <person name="Hong K.W."/>
        </authorList>
    </citation>
    <scope>NUCLEOTIDE SEQUENCE [LARGE SCALE GENOMIC DNA]</scope>
    <source>
        <strain evidence="5 6">T14</strain>
    </source>
</reference>
<dbReference type="InterPro" id="IPR000873">
    <property type="entry name" value="AMP-dep_synth/lig_dom"/>
</dbReference>
<feature type="domain" description="AMP-binding enzyme C-terminal" evidence="4">
    <location>
        <begin position="407"/>
        <end position="483"/>
    </location>
</feature>
<dbReference type="Pfam" id="PF13193">
    <property type="entry name" value="AMP-binding_C"/>
    <property type="match status" value="1"/>
</dbReference>
<dbReference type="OrthoDB" id="9757771at2"/>
<dbReference type="PANTHER" id="PTHR43201:SF5">
    <property type="entry name" value="MEDIUM-CHAIN ACYL-COA LIGASE ACSF2, MITOCHONDRIAL"/>
    <property type="match status" value="1"/>
</dbReference>
<evidence type="ECO:0000313" key="5">
    <source>
        <dbReference type="EMBL" id="KZE38806.1"/>
    </source>
</evidence>
<dbReference type="Pfam" id="PF00501">
    <property type="entry name" value="AMP-binding"/>
    <property type="match status" value="1"/>
</dbReference>
<dbReference type="PROSITE" id="PS00455">
    <property type="entry name" value="AMP_BINDING"/>
    <property type="match status" value="1"/>
</dbReference>
<evidence type="ECO:0000313" key="6">
    <source>
        <dbReference type="Proteomes" id="UP000076490"/>
    </source>
</evidence>
<dbReference type="Proteomes" id="UP000076490">
    <property type="component" value="Unassembled WGS sequence"/>
</dbReference>
<evidence type="ECO:0000256" key="2">
    <source>
        <dbReference type="ARBA" id="ARBA00022598"/>
    </source>
</evidence>
<dbReference type="PANTHER" id="PTHR43201">
    <property type="entry name" value="ACYL-COA SYNTHETASE"/>
    <property type="match status" value="1"/>
</dbReference>
<dbReference type="RefSeq" id="WP_063180702.1">
    <property type="nucleotide sequence ID" value="NZ_LQNT01000009.1"/>
</dbReference>
<dbReference type="AlphaFoldDB" id="A0A163FJ05"/>
<comment type="caution">
    <text evidence="5">The sequence shown here is derived from an EMBL/GenBank/DDBJ whole genome shotgun (WGS) entry which is preliminary data.</text>
</comment>
<proteinExistence type="inferred from homology"/>
<dbReference type="Gene3D" id="3.40.50.12780">
    <property type="entry name" value="N-terminal domain of ligase-like"/>
    <property type="match status" value="1"/>
</dbReference>
<dbReference type="EMBL" id="LQNT01000009">
    <property type="protein sequence ID" value="KZE38806.1"/>
    <property type="molecule type" value="Genomic_DNA"/>
</dbReference>
<dbReference type="FunFam" id="3.30.300.30:FF:000008">
    <property type="entry name" value="2,3-dihydroxybenzoate-AMP ligase"/>
    <property type="match status" value="1"/>
</dbReference>
<dbReference type="SUPFAM" id="SSF56801">
    <property type="entry name" value="Acetyl-CoA synthetase-like"/>
    <property type="match status" value="1"/>
</dbReference>
<comment type="similarity">
    <text evidence="1">Belongs to the ATP-dependent AMP-binding enzyme family.</text>
</comment>
<keyword evidence="2" id="KW-0436">Ligase</keyword>
<dbReference type="Gene3D" id="3.30.300.30">
    <property type="match status" value="1"/>
</dbReference>
<sequence>MNLDLKLQEHAESRPENPAIGWDSGELTYRQLNEQVQKLANRFTERGIRSGDKIAIILENSPELVISYYASMRAGAINVTVNPALTSREFGIILNDCRPEIIITESKIAERVKNSGLDWPVELMVTGPDFDRYIDQGAVEAGGGSRYQEACTILYTSGTTGVPKGAVLTHDNLYVNAEVFGRNLGLTARDRSLIVAPLTHIAAQTNQLNTTLISGGFCYLMKRWKSTAETLGKMEEQRITYFFGPPTMITYMLNEPNLTDYDLKLRLTYTGAAPLPEEIFQRWAKLFGFEIIEGYGLTETSPVVCMNPVEGEKKLRSVGLPIEDVEVKIMSDAFEEMPPGTPGELVVKGPNVMKGYYEREEENRKAFRDGWFKTGDIAMKDDEGYIYIVDRKKDLIIRSGFNIYPREVEEVLYMHPAILEAAVIGSPHPEKGEMVVAMLTLRDGYDESVIEELEPFCRERLATYKVPSEFRVIEEFPKTNSGKIMKTKLKKVAVRQIL</sequence>
<dbReference type="GO" id="GO:0006631">
    <property type="term" value="P:fatty acid metabolic process"/>
    <property type="evidence" value="ECO:0007669"/>
    <property type="project" value="TreeGrafter"/>
</dbReference>
<dbReference type="GO" id="GO:0031956">
    <property type="term" value="F:medium-chain fatty acid-CoA ligase activity"/>
    <property type="evidence" value="ECO:0007669"/>
    <property type="project" value="TreeGrafter"/>
</dbReference>
<dbReference type="InterPro" id="IPR045851">
    <property type="entry name" value="AMP-bd_C_sf"/>
</dbReference>
<evidence type="ECO:0000256" key="1">
    <source>
        <dbReference type="ARBA" id="ARBA00006432"/>
    </source>
</evidence>
<dbReference type="InterPro" id="IPR020845">
    <property type="entry name" value="AMP-binding_CS"/>
</dbReference>